<sequence>MLDVTGNECGDALAQVLGEVLPKNKSLQALFWDGNCITVDGFFQFYDGLLQNRTIVMVQMPIQDTRRILEEQKDPPREKLFSILAALDDRDTAREDSVRKSYSRGTSSVIGMLAPVTGYTLQVDKALTLPGHRQRGAGTVSVSKGDQLRQGVLCKEWQRTPMQLLQEFCQSKKRRNAFYARAKAQDPSKFRMRCVLPDVKDNSKDLSFCPAQEFDSMDEAKHCAALLALKHVEPLRPFERKLPDPYRDLWLTLGEPKNAPEEKNKSKKGKIKAKTEDKQDKTESEETKMDLWGDDGIEEQEVKKKKELKTLTMDRKFASHKEFEAAKLARTQERNKKQRSRENRERANLPKQVMMSSPCRELIEGILRKLGTVEKESIQGRYEEDESDGTEAEFQVQATQRLKTIGFTTAQIQGALQNCPNSINVDADTRMTAIFDWLCLNVPEGDLPKKFNPEGTQLDVVLSSSSADTAPPTRSVVLVQRLMKFGYDRHDAVSIANEFVHDNPSISDAELKTPSMTTLFALLENLFPHAKTHFGVEQTDGAVEAPDDEEELLNQRQDEIFALEAIYDDKVHITTMEDGSNAQLIVFEVTDALRLHVFLPSTSRYPFELPLLALTSTEAKHQPHLLAACGEALKSCVHSMGEPMLYDIYVAIDTYLQDNKRLSKNPARIQLLTKTVATKVEETAAPSDAGKAKEKMSDKARSRKKKGGHGVNHRQTSQQPKRVDVEAMRRMSDKLLQLRKAKDGQHNFHQMLAARAKLPAGKEEAQVIQCVQNNQVVLVCGATGCGKTTQIPQFILDEYINRGAGGECNIICTQPRRIAAIGVATRVAQERCEDIADIVGYQIRMDAKKSSNTRLLFCTTGVLLRRLLNDRQLSGVSHVIVDEVHERNVDTDFLLSILRDLLPQRPDLRVILMSATMNSELFVKYFSSITRTPCPVLDIPGFTYPVECNFLEDVLDLTKYEVPKYLLKDKKHKKKSSDGEEEEEKPKNLSEMTSEEIVARMDDSKIDYDLIALLVRFLVLEKSRSGEGAHGAILVFLPGTAEIKRMIEMLTHGNGGLASKVWALPLHGSLSGADQAMVFKAAPAGKTKVIVSTNIAETSITINDITAVIDSGKVKEMVYDNHARRSQLLDCWASRAACDQRKGRAGRVQAGTCYRLFSRKRFAAMDAQLSAEIHRVSLEQLCLQIKKLELGSIKGFLSKSIEPPKEDAIDAAIQELVDIAAFKTVGDNSPKGSSHDEQVILTPLGNHLAMLPLDARIGKFLVYGSILRCIEPVAIIAACISSRNPFLMSMSDPEMRAKQDAIKKELGGNWKSDHLLLWKLMERYAPLRGQKMKRGFCRDIGLSYDTMESILDLKQQYLQQLDNIGFYESLNAENLNQNSDAPRIIKAALCAGLYANVAQVVYPEQKYFQAAHGVVEEDPNARQIRYFVRSAIEPGQRERVFLHPSSCNFSQTQYDSPWLLYTELVQTSKIFVRESTMVNPYALLLFGGRLEVVHEKNLLTLDQFIRFNAVARIGVLIKSMRQHLDRLLMEKIADPRVDIAQSELITAISHLLKSEGMYVDT</sequence>
<feature type="compositionally biased region" description="Basic and acidic residues" evidence="8">
    <location>
        <begin position="273"/>
        <end position="291"/>
    </location>
</feature>
<feature type="region of interest" description="Disordered" evidence="8">
    <location>
        <begin position="683"/>
        <end position="725"/>
    </location>
</feature>
<dbReference type="CDD" id="cd18791">
    <property type="entry name" value="SF2_C_RHA"/>
    <property type="match status" value="1"/>
</dbReference>
<dbReference type="InterPro" id="IPR011545">
    <property type="entry name" value="DEAD/DEAH_box_helicase_dom"/>
</dbReference>
<dbReference type="GO" id="GO:0005524">
    <property type="term" value="F:ATP binding"/>
    <property type="evidence" value="ECO:0007669"/>
    <property type="project" value="UniProtKB-KW"/>
</dbReference>
<feature type="compositionally biased region" description="Basic and acidic residues" evidence="8">
    <location>
        <begin position="690"/>
        <end position="700"/>
    </location>
</feature>
<evidence type="ECO:0000259" key="11">
    <source>
        <dbReference type="PROSITE" id="PS51194"/>
    </source>
</evidence>
<dbReference type="PROSITE" id="PS51194">
    <property type="entry name" value="HELICASE_CTER"/>
    <property type="match status" value="1"/>
</dbReference>
<dbReference type="Pfam" id="PF00271">
    <property type="entry name" value="Helicase_C"/>
    <property type="match status" value="1"/>
</dbReference>
<dbReference type="GO" id="GO:0003724">
    <property type="term" value="F:RNA helicase activity"/>
    <property type="evidence" value="ECO:0007669"/>
    <property type="project" value="UniProtKB-EC"/>
</dbReference>
<dbReference type="PROSITE" id="PS50908">
    <property type="entry name" value="RWD"/>
    <property type="match status" value="1"/>
</dbReference>
<dbReference type="PROSITE" id="PS00690">
    <property type="entry name" value="DEAH_ATP_HELICASE"/>
    <property type="match status" value="1"/>
</dbReference>
<dbReference type="Gene3D" id="1.20.120.1080">
    <property type="match status" value="1"/>
</dbReference>
<proteinExistence type="inferred from homology"/>
<dbReference type="Pfam" id="PF24899">
    <property type="entry name" value="UBA_DHX29"/>
    <property type="match status" value="1"/>
</dbReference>
<dbReference type="Proteomes" id="UP000284657">
    <property type="component" value="Unassembled WGS sequence"/>
</dbReference>
<dbReference type="EC" id="3.6.4.13" evidence="2"/>
<dbReference type="Gene3D" id="3.40.50.300">
    <property type="entry name" value="P-loop containing nucleotide triphosphate hydrolases"/>
    <property type="match status" value="2"/>
</dbReference>
<evidence type="ECO:0000313" key="13">
    <source>
        <dbReference type="EMBL" id="RLN66144.1"/>
    </source>
</evidence>
<dbReference type="EMBL" id="MBDO02000041">
    <property type="protein sequence ID" value="RLN66144.1"/>
    <property type="molecule type" value="Genomic_DNA"/>
</dbReference>
<keyword evidence="6" id="KW-0067">ATP-binding</keyword>
<dbReference type="GO" id="GO:0016787">
    <property type="term" value="F:hydrolase activity"/>
    <property type="evidence" value="ECO:0007669"/>
    <property type="project" value="UniProtKB-KW"/>
</dbReference>
<organism evidence="13 14">
    <name type="scientific">Phytophthora kernoviae</name>
    <dbReference type="NCBI Taxonomy" id="325452"/>
    <lineage>
        <taxon>Eukaryota</taxon>
        <taxon>Sar</taxon>
        <taxon>Stramenopiles</taxon>
        <taxon>Oomycota</taxon>
        <taxon>Peronosporomycetes</taxon>
        <taxon>Peronosporales</taxon>
        <taxon>Peronosporaceae</taxon>
        <taxon>Phytophthora</taxon>
    </lineage>
</organism>
<comment type="catalytic activity">
    <reaction evidence="7">
        <text>ATP + H2O = ADP + phosphate + H(+)</text>
        <dbReference type="Rhea" id="RHEA:13065"/>
        <dbReference type="ChEBI" id="CHEBI:15377"/>
        <dbReference type="ChEBI" id="CHEBI:15378"/>
        <dbReference type="ChEBI" id="CHEBI:30616"/>
        <dbReference type="ChEBI" id="CHEBI:43474"/>
        <dbReference type="ChEBI" id="CHEBI:456216"/>
        <dbReference type="EC" id="3.6.4.13"/>
    </reaction>
</comment>
<feature type="region of interest" description="Disordered" evidence="8">
    <location>
        <begin position="256"/>
        <end position="294"/>
    </location>
</feature>
<evidence type="ECO:0000313" key="14">
    <source>
        <dbReference type="Proteomes" id="UP000277300"/>
    </source>
</evidence>
<accession>A0A3F2RYZ6</accession>
<dbReference type="InterPro" id="IPR056890">
    <property type="entry name" value="UBA_DHX29-like"/>
</dbReference>
<evidence type="ECO:0000313" key="12">
    <source>
        <dbReference type="EMBL" id="RLN44524.1"/>
    </source>
</evidence>
<dbReference type="InterPro" id="IPR016135">
    <property type="entry name" value="UBQ-conjugating_enzyme/RWD"/>
</dbReference>
<feature type="compositionally biased region" description="Basic residues" evidence="8">
    <location>
        <begin position="701"/>
        <end position="712"/>
    </location>
</feature>
<evidence type="ECO:0000256" key="5">
    <source>
        <dbReference type="ARBA" id="ARBA00022806"/>
    </source>
</evidence>
<dbReference type="InterPro" id="IPR011709">
    <property type="entry name" value="DEAD-box_helicase_OB_fold"/>
</dbReference>
<dbReference type="Pfam" id="PF21010">
    <property type="entry name" value="HA2_C"/>
    <property type="match status" value="1"/>
</dbReference>
<dbReference type="Proteomes" id="UP000277300">
    <property type="component" value="Unassembled WGS sequence"/>
</dbReference>
<evidence type="ECO:0000259" key="10">
    <source>
        <dbReference type="PROSITE" id="PS51192"/>
    </source>
</evidence>
<dbReference type="Pfam" id="PF24385">
    <property type="entry name" value="DSRM_DHX29"/>
    <property type="match status" value="1"/>
</dbReference>
<feature type="region of interest" description="Disordered" evidence="8">
    <location>
        <begin position="971"/>
        <end position="991"/>
    </location>
</feature>
<dbReference type="InterPro" id="IPR027417">
    <property type="entry name" value="P-loop_NTPase"/>
</dbReference>
<dbReference type="Gene3D" id="3.80.10.10">
    <property type="entry name" value="Ribonuclease Inhibitor"/>
    <property type="match status" value="1"/>
</dbReference>
<dbReference type="Gene3D" id="3.10.110.10">
    <property type="entry name" value="Ubiquitin Conjugating Enzyme"/>
    <property type="match status" value="1"/>
</dbReference>
<feature type="domain" description="Helicase C-terminal" evidence="11">
    <location>
        <begin position="1013"/>
        <end position="1189"/>
    </location>
</feature>
<dbReference type="Pfam" id="PF07717">
    <property type="entry name" value="OB_NTP_bind"/>
    <property type="match status" value="1"/>
</dbReference>
<dbReference type="FunFam" id="3.40.50.300:FF:000325">
    <property type="entry name" value="ATP-dependent RNA helicase DHX29"/>
    <property type="match status" value="1"/>
</dbReference>
<dbReference type="GO" id="GO:0003723">
    <property type="term" value="F:RNA binding"/>
    <property type="evidence" value="ECO:0007669"/>
    <property type="project" value="TreeGrafter"/>
</dbReference>
<dbReference type="GO" id="GO:0005634">
    <property type="term" value="C:nucleus"/>
    <property type="evidence" value="ECO:0007669"/>
    <property type="project" value="TreeGrafter"/>
</dbReference>
<dbReference type="InterPro" id="IPR032675">
    <property type="entry name" value="LRR_dom_sf"/>
</dbReference>
<dbReference type="PANTHER" id="PTHR18934">
    <property type="entry name" value="ATP-DEPENDENT RNA HELICASE"/>
    <property type="match status" value="1"/>
</dbReference>
<evidence type="ECO:0000256" key="2">
    <source>
        <dbReference type="ARBA" id="ARBA00012552"/>
    </source>
</evidence>
<dbReference type="CDD" id="cd17917">
    <property type="entry name" value="DEXHc_RHA-like"/>
    <property type="match status" value="1"/>
</dbReference>
<dbReference type="Pfam" id="PF26026">
    <property type="entry name" value="RNA_hel_CTD"/>
    <property type="match status" value="1"/>
</dbReference>
<dbReference type="InterPro" id="IPR006575">
    <property type="entry name" value="RWD_dom"/>
</dbReference>
<gene>
    <name evidence="12" type="ORF">BBJ29_002949</name>
    <name evidence="13" type="ORF">BBP00_00002410</name>
</gene>
<dbReference type="InterPro" id="IPR007502">
    <property type="entry name" value="Helicase-assoc_dom"/>
</dbReference>
<dbReference type="SUPFAM" id="SSF52540">
    <property type="entry name" value="P-loop containing nucleoside triphosphate hydrolases"/>
    <property type="match status" value="1"/>
</dbReference>
<keyword evidence="3" id="KW-0547">Nucleotide-binding</keyword>
<dbReference type="InterPro" id="IPR002464">
    <property type="entry name" value="DNA/RNA_helicase_DEAH_CS"/>
</dbReference>
<feature type="domain" description="Helicase ATP-binding" evidence="10">
    <location>
        <begin position="768"/>
        <end position="935"/>
    </location>
</feature>
<dbReference type="FunFam" id="3.40.50.300:FF:001214">
    <property type="entry name" value="DExH-box ATP-dependent RNA helicase"/>
    <property type="match status" value="1"/>
</dbReference>
<evidence type="ECO:0000256" key="7">
    <source>
        <dbReference type="ARBA" id="ARBA00047984"/>
    </source>
</evidence>
<reference evidence="14 15" key="1">
    <citation type="submission" date="2018-07" db="EMBL/GenBank/DDBJ databases">
        <title>Genome sequencing of oomycete isolates from Chile give support for New Zealand origin for Phytophthora kernoviae and make available the first Nothophytophthora sp. genome.</title>
        <authorList>
            <person name="Studholme D.J."/>
            <person name="Sanfuentes E."/>
            <person name="Panda P."/>
            <person name="Hill R."/>
            <person name="Sambles C."/>
            <person name="Grant M."/>
            <person name="Williams N.M."/>
            <person name="Mcdougal R.L."/>
        </authorList>
    </citation>
    <scope>NUCLEOTIDE SEQUENCE [LARGE SCALE GENOMIC DNA]</scope>
    <source>
        <strain evidence="13">Chile6</strain>
        <strain evidence="12">Chile7</strain>
    </source>
</reference>
<dbReference type="PANTHER" id="PTHR18934:SF237">
    <property type="entry name" value="ATP-DEPENDENT DNA_RNA HELICASE DHX36"/>
    <property type="match status" value="1"/>
</dbReference>
<dbReference type="SMART" id="SM00847">
    <property type="entry name" value="HA2"/>
    <property type="match status" value="1"/>
</dbReference>
<dbReference type="InterPro" id="IPR001650">
    <property type="entry name" value="Helicase_C-like"/>
</dbReference>
<dbReference type="SUPFAM" id="SSF52047">
    <property type="entry name" value="RNI-like"/>
    <property type="match status" value="1"/>
</dbReference>
<comment type="caution">
    <text evidence="13">The sequence shown here is derived from an EMBL/GenBank/DDBJ whole genome shotgun (WGS) entry which is preliminary data.</text>
</comment>
<feature type="domain" description="RWD" evidence="9">
    <location>
        <begin position="558"/>
        <end position="659"/>
    </location>
</feature>
<keyword evidence="4" id="KW-0378">Hydrolase</keyword>
<dbReference type="SUPFAM" id="SSF54495">
    <property type="entry name" value="UBC-like"/>
    <property type="match status" value="1"/>
</dbReference>
<dbReference type="Gene3D" id="3.30.160.20">
    <property type="match status" value="1"/>
</dbReference>
<keyword evidence="5" id="KW-0347">Helicase</keyword>
<dbReference type="Pfam" id="PF05773">
    <property type="entry name" value="RWD"/>
    <property type="match status" value="1"/>
</dbReference>
<dbReference type="SMART" id="SM00490">
    <property type="entry name" value="HELICc"/>
    <property type="match status" value="1"/>
</dbReference>
<dbReference type="SUPFAM" id="SSF54768">
    <property type="entry name" value="dsRNA-binding domain-like"/>
    <property type="match status" value="1"/>
</dbReference>
<evidence type="ECO:0000256" key="8">
    <source>
        <dbReference type="SAM" id="MobiDB-lite"/>
    </source>
</evidence>
<comment type="similarity">
    <text evidence="1">Belongs to the DEAD box helicase family. DEAH subfamily.</text>
</comment>
<dbReference type="SMART" id="SM00487">
    <property type="entry name" value="DEXDc"/>
    <property type="match status" value="1"/>
</dbReference>
<evidence type="ECO:0000256" key="3">
    <source>
        <dbReference type="ARBA" id="ARBA00022741"/>
    </source>
</evidence>
<dbReference type="InterPro" id="IPR059023">
    <property type="entry name" value="RNA_hel_CTD"/>
</dbReference>
<evidence type="ECO:0000313" key="15">
    <source>
        <dbReference type="Proteomes" id="UP000284657"/>
    </source>
</evidence>
<name>A0A3F2RYZ6_9STRA</name>
<evidence type="ECO:0000256" key="6">
    <source>
        <dbReference type="ARBA" id="ARBA00022840"/>
    </source>
</evidence>
<dbReference type="InterPro" id="IPR056328">
    <property type="entry name" value="DSRM_DHX29"/>
</dbReference>
<evidence type="ECO:0000256" key="1">
    <source>
        <dbReference type="ARBA" id="ARBA00008792"/>
    </source>
</evidence>
<feature type="region of interest" description="Disordered" evidence="8">
    <location>
        <begin position="322"/>
        <end position="348"/>
    </location>
</feature>
<evidence type="ECO:0000256" key="4">
    <source>
        <dbReference type="ARBA" id="ARBA00022801"/>
    </source>
</evidence>
<protein>
    <recommendedName>
        <fullName evidence="2">RNA helicase</fullName>
        <ecNumber evidence="2">3.6.4.13</ecNumber>
    </recommendedName>
</protein>
<dbReference type="InterPro" id="IPR014001">
    <property type="entry name" value="Helicase_ATP-bd"/>
</dbReference>
<dbReference type="OrthoDB" id="5600252at2759"/>
<evidence type="ECO:0000259" key="9">
    <source>
        <dbReference type="PROSITE" id="PS50908"/>
    </source>
</evidence>
<dbReference type="Pfam" id="PF00270">
    <property type="entry name" value="DEAD"/>
    <property type="match status" value="1"/>
</dbReference>
<dbReference type="EMBL" id="MBAD02002784">
    <property type="protein sequence ID" value="RLN44524.1"/>
    <property type="molecule type" value="Genomic_DNA"/>
</dbReference>
<dbReference type="PROSITE" id="PS51192">
    <property type="entry name" value="HELICASE_ATP_BIND_1"/>
    <property type="match status" value="1"/>
</dbReference>